<evidence type="ECO:0000256" key="5">
    <source>
        <dbReference type="ARBA" id="ARBA00016329"/>
    </source>
</evidence>
<dbReference type="EMBL" id="KN880469">
    <property type="protein sequence ID" value="KIY70376.1"/>
    <property type="molecule type" value="Genomic_DNA"/>
</dbReference>
<dbReference type="Pfam" id="PF08287">
    <property type="entry name" value="DASH_Spc19"/>
    <property type="match status" value="1"/>
</dbReference>
<evidence type="ECO:0000313" key="13">
    <source>
        <dbReference type="EMBL" id="KIY70376.1"/>
    </source>
</evidence>
<evidence type="ECO:0000256" key="10">
    <source>
        <dbReference type="ARBA" id="ARBA00023242"/>
    </source>
</evidence>
<evidence type="ECO:0000256" key="11">
    <source>
        <dbReference type="ARBA" id="ARBA00023328"/>
    </source>
</evidence>
<organism evidence="13 14">
    <name type="scientific">Cylindrobasidium torrendii FP15055 ss-10</name>
    <dbReference type="NCBI Taxonomy" id="1314674"/>
    <lineage>
        <taxon>Eukaryota</taxon>
        <taxon>Fungi</taxon>
        <taxon>Dikarya</taxon>
        <taxon>Basidiomycota</taxon>
        <taxon>Agaricomycotina</taxon>
        <taxon>Agaricomycetes</taxon>
        <taxon>Agaricomycetidae</taxon>
        <taxon>Agaricales</taxon>
        <taxon>Marasmiineae</taxon>
        <taxon>Physalacriaceae</taxon>
        <taxon>Cylindrobasidium</taxon>
    </lineage>
</organism>
<proteinExistence type="inferred from homology"/>
<evidence type="ECO:0000256" key="2">
    <source>
        <dbReference type="ARBA" id="ARBA00004186"/>
    </source>
</evidence>
<dbReference type="GO" id="GO:0042729">
    <property type="term" value="C:DASH complex"/>
    <property type="evidence" value="ECO:0007669"/>
    <property type="project" value="InterPro"/>
</dbReference>
<reference evidence="13 14" key="1">
    <citation type="journal article" date="2015" name="Fungal Genet. Biol.">
        <title>Evolution of novel wood decay mechanisms in Agaricales revealed by the genome sequences of Fistulina hepatica and Cylindrobasidium torrendii.</title>
        <authorList>
            <person name="Floudas D."/>
            <person name="Held B.W."/>
            <person name="Riley R."/>
            <person name="Nagy L.G."/>
            <person name="Koehler G."/>
            <person name="Ransdell A.S."/>
            <person name="Younus H."/>
            <person name="Chow J."/>
            <person name="Chiniquy J."/>
            <person name="Lipzen A."/>
            <person name="Tritt A."/>
            <person name="Sun H."/>
            <person name="Haridas S."/>
            <person name="LaButti K."/>
            <person name="Ohm R.A."/>
            <person name="Kues U."/>
            <person name="Blanchette R.A."/>
            <person name="Grigoriev I.V."/>
            <person name="Minto R.E."/>
            <person name="Hibbett D.S."/>
        </authorList>
    </citation>
    <scope>NUCLEOTIDE SEQUENCE [LARGE SCALE GENOMIC DNA]</scope>
    <source>
        <strain evidence="13 14">FP15055 ss-10</strain>
    </source>
</reference>
<evidence type="ECO:0000256" key="7">
    <source>
        <dbReference type="ARBA" id="ARBA00022490"/>
    </source>
</evidence>
<feature type="non-terminal residue" evidence="13">
    <location>
        <position position="1"/>
    </location>
</feature>
<sequence>MSLSRTNSRARQSVFDSAPVDHSVTRCPPSLLDCVAALEGCCDAALDCEAITRDGTNGYSRMTKILSNDRVFILTSEGTVKRFKHELAESIDPTVNELIERAVAGLEVLRKRNTQLKARDEALKIVPARPTAGTTAQQRLEHGKLHALMKQKLKLEAELAALQAE</sequence>
<protein>
    <recommendedName>
        <fullName evidence="5">DASH complex subunit SPC19</fullName>
    </recommendedName>
    <alternativeName>
        <fullName evidence="12">Outer kinetochore protein SPC19</fullName>
    </alternativeName>
</protein>
<dbReference type="AlphaFoldDB" id="A0A0D7BL93"/>
<comment type="subcellular location">
    <subcellularLocation>
        <location evidence="3">Chromosome</location>
        <location evidence="3">Centromere</location>
        <location evidence="3">Kinetochore</location>
    </subcellularLocation>
    <subcellularLocation>
        <location evidence="2">Cytoplasm</location>
        <location evidence="2">Cytoskeleton</location>
        <location evidence="2">Spindle</location>
    </subcellularLocation>
    <subcellularLocation>
        <location evidence="1">Nucleus</location>
    </subcellularLocation>
</comment>
<dbReference type="PANTHER" id="PTHR28262:SF1">
    <property type="entry name" value="DASH COMPLEX SUBUNIT SPC19"/>
    <property type="match status" value="1"/>
</dbReference>
<keyword evidence="7" id="KW-0963">Cytoplasm</keyword>
<accession>A0A0D7BL93</accession>
<keyword evidence="6" id="KW-0158">Chromosome</keyword>
<name>A0A0D7BL93_9AGAR</name>
<evidence type="ECO:0000256" key="12">
    <source>
        <dbReference type="ARBA" id="ARBA00032583"/>
    </source>
</evidence>
<keyword evidence="10" id="KW-0539">Nucleus</keyword>
<evidence type="ECO:0000256" key="6">
    <source>
        <dbReference type="ARBA" id="ARBA00022454"/>
    </source>
</evidence>
<evidence type="ECO:0000256" key="4">
    <source>
        <dbReference type="ARBA" id="ARBA00008952"/>
    </source>
</evidence>
<evidence type="ECO:0000256" key="3">
    <source>
        <dbReference type="ARBA" id="ARBA00004629"/>
    </source>
</evidence>
<evidence type="ECO:0000256" key="8">
    <source>
        <dbReference type="ARBA" id="ARBA00022838"/>
    </source>
</evidence>
<dbReference type="GO" id="GO:0005876">
    <property type="term" value="C:spindle microtubule"/>
    <property type="evidence" value="ECO:0007669"/>
    <property type="project" value="InterPro"/>
</dbReference>
<keyword evidence="14" id="KW-1185">Reference proteome</keyword>
<comment type="similarity">
    <text evidence="4">Belongs to the DASH complex SPC19 family.</text>
</comment>
<dbReference type="InterPro" id="IPR013251">
    <property type="entry name" value="DASH_Spc19"/>
</dbReference>
<evidence type="ECO:0000256" key="1">
    <source>
        <dbReference type="ARBA" id="ARBA00004123"/>
    </source>
</evidence>
<dbReference type="OrthoDB" id="3361333at2759"/>
<dbReference type="GO" id="GO:0008608">
    <property type="term" value="P:attachment of spindle microtubules to kinetochore"/>
    <property type="evidence" value="ECO:0007669"/>
    <property type="project" value="InterPro"/>
</dbReference>
<evidence type="ECO:0000256" key="9">
    <source>
        <dbReference type="ARBA" id="ARBA00023212"/>
    </source>
</evidence>
<keyword evidence="11" id="KW-0137">Centromere</keyword>
<keyword evidence="9" id="KW-0206">Cytoskeleton</keyword>
<dbReference type="PANTHER" id="PTHR28262">
    <property type="entry name" value="DASH COMPLEX SUBUNIT SPC19"/>
    <property type="match status" value="1"/>
</dbReference>
<evidence type="ECO:0000313" key="14">
    <source>
        <dbReference type="Proteomes" id="UP000054007"/>
    </source>
</evidence>
<dbReference type="STRING" id="1314674.A0A0D7BL93"/>
<keyword evidence="8" id="KW-0995">Kinetochore</keyword>
<gene>
    <name evidence="13" type="ORF">CYLTODRAFT_187231</name>
</gene>
<dbReference type="Proteomes" id="UP000054007">
    <property type="component" value="Unassembled WGS sequence"/>
</dbReference>